<dbReference type="PANTHER" id="PTHR43601:SF5">
    <property type="entry name" value="EG:132E8.3 PROTEIN"/>
    <property type="match status" value="1"/>
</dbReference>
<keyword evidence="4" id="KW-1185">Reference proteome</keyword>
<dbReference type="AlphaFoldDB" id="A0A5N5TKI5"/>
<comment type="caution">
    <text evidence="3">The sequence shown here is derived from an EMBL/GenBank/DDBJ whole genome shotgun (WGS) entry which is preliminary data.</text>
</comment>
<dbReference type="GO" id="GO:0045454">
    <property type="term" value="P:cell redox homeostasis"/>
    <property type="evidence" value="ECO:0007669"/>
    <property type="project" value="TreeGrafter"/>
</dbReference>
<dbReference type="PROSITE" id="PS00194">
    <property type="entry name" value="THIOREDOXIN_1"/>
    <property type="match status" value="1"/>
</dbReference>
<dbReference type="Proteomes" id="UP000326759">
    <property type="component" value="Unassembled WGS sequence"/>
</dbReference>
<dbReference type="GO" id="GO:0005739">
    <property type="term" value="C:mitochondrion"/>
    <property type="evidence" value="ECO:0007669"/>
    <property type="project" value="TreeGrafter"/>
</dbReference>
<dbReference type="Gene3D" id="3.40.30.10">
    <property type="entry name" value="Glutaredoxin"/>
    <property type="match status" value="1"/>
</dbReference>
<protein>
    <submittedName>
        <fullName evidence="3">Thioredoxin, mitochondrial</fullName>
    </submittedName>
</protein>
<evidence type="ECO:0000256" key="1">
    <source>
        <dbReference type="ARBA" id="ARBA00008987"/>
    </source>
</evidence>
<dbReference type="OrthoDB" id="19690at2759"/>
<dbReference type="CDD" id="cd02947">
    <property type="entry name" value="TRX_family"/>
    <property type="match status" value="1"/>
</dbReference>
<feature type="domain" description="Thioredoxin" evidence="2">
    <location>
        <begin position="29"/>
        <end position="145"/>
    </location>
</feature>
<reference evidence="3 4" key="1">
    <citation type="journal article" date="2019" name="PLoS Biol.">
        <title>Sex chromosomes control vertical transmission of feminizing Wolbachia symbionts in an isopod.</title>
        <authorList>
            <person name="Becking T."/>
            <person name="Chebbi M.A."/>
            <person name="Giraud I."/>
            <person name="Moumen B."/>
            <person name="Laverre T."/>
            <person name="Caubet Y."/>
            <person name="Peccoud J."/>
            <person name="Gilbert C."/>
            <person name="Cordaux R."/>
        </authorList>
    </citation>
    <scope>NUCLEOTIDE SEQUENCE [LARGE SCALE GENOMIC DNA]</scope>
    <source>
        <strain evidence="3">ANa2</strain>
        <tissue evidence="3">Whole body excluding digestive tract and cuticle</tissue>
    </source>
</reference>
<sequence>MLRSYKKIFSLNFKNCGLQNRCICQGIVNKLHVTNLNREVYDIKDEEDFKTRVMRSSVPVIVNFHADWCEPCHSLKPLLQKIVNDNPGKIHLAEILVDDHATLLQTFEVTAVPAVLAIHRGSVKDKFIGLVTDKQIKAFVENLLKDSNST</sequence>
<gene>
    <name evidence="3" type="primary">TXN2_1</name>
    <name evidence="3" type="ORF">Anas_02799</name>
</gene>
<dbReference type="InterPro" id="IPR017937">
    <property type="entry name" value="Thioredoxin_CS"/>
</dbReference>
<evidence type="ECO:0000313" key="4">
    <source>
        <dbReference type="Proteomes" id="UP000326759"/>
    </source>
</evidence>
<name>A0A5N5TKI5_9CRUS</name>
<dbReference type="InterPro" id="IPR013766">
    <property type="entry name" value="Thioredoxin_domain"/>
</dbReference>
<dbReference type="PANTHER" id="PTHR43601">
    <property type="entry name" value="THIOREDOXIN, MITOCHONDRIAL"/>
    <property type="match status" value="1"/>
</dbReference>
<dbReference type="EMBL" id="SEYY01000710">
    <property type="protein sequence ID" value="KAB7506667.1"/>
    <property type="molecule type" value="Genomic_DNA"/>
</dbReference>
<dbReference type="PROSITE" id="PS51352">
    <property type="entry name" value="THIOREDOXIN_2"/>
    <property type="match status" value="1"/>
</dbReference>
<evidence type="ECO:0000259" key="2">
    <source>
        <dbReference type="PROSITE" id="PS51352"/>
    </source>
</evidence>
<organism evidence="3 4">
    <name type="scientific">Armadillidium nasatum</name>
    <dbReference type="NCBI Taxonomy" id="96803"/>
    <lineage>
        <taxon>Eukaryota</taxon>
        <taxon>Metazoa</taxon>
        <taxon>Ecdysozoa</taxon>
        <taxon>Arthropoda</taxon>
        <taxon>Crustacea</taxon>
        <taxon>Multicrustacea</taxon>
        <taxon>Malacostraca</taxon>
        <taxon>Eumalacostraca</taxon>
        <taxon>Peracarida</taxon>
        <taxon>Isopoda</taxon>
        <taxon>Oniscidea</taxon>
        <taxon>Crinocheta</taxon>
        <taxon>Armadillidiidae</taxon>
        <taxon>Armadillidium</taxon>
    </lineage>
</organism>
<dbReference type="SUPFAM" id="SSF52833">
    <property type="entry name" value="Thioredoxin-like"/>
    <property type="match status" value="1"/>
</dbReference>
<comment type="similarity">
    <text evidence="1">Belongs to the thioredoxin family.</text>
</comment>
<proteinExistence type="inferred from homology"/>
<dbReference type="InterPro" id="IPR036249">
    <property type="entry name" value="Thioredoxin-like_sf"/>
</dbReference>
<evidence type="ECO:0000313" key="3">
    <source>
        <dbReference type="EMBL" id="KAB7506667.1"/>
    </source>
</evidence>
<accession>A0A5N5TKI5</accession>
<dbReference type="Pfam" id="PF00085">
    <property type="entry name" value="Thioredoxin"/>
    <property type="match status" value="1"/>
</dbReference>